<protein>
    <submittedName>
        <fullName evidence="1">Uncharacterized protein</fullName>
    </submittedName>
</protein>
<sequence>MRCKEITGGYGLPSKYFSQKARCPRCCLEWDKKTDVKIKRIKLSTRQKQRIMSKKIPNCNEKKAFLQSNQMKEANTDKKKSKLDTKNKKVESIKKNSSNINVYSNALDVFSLKNKQNTLASTIKEPTKIIKNNKRKKDKFAGLCQKAVLASAKIKQEKGQNKIQNKLSLFLKPSLG</sequence>
<organism evidence="1 2">
    <name type="scientific">Operophtera brumata</name>
    <name type="common">Winter moth</name>
    <name type="synonym">Phalaena brumata</name>
    <dbReference type="NCBI Taxonomy" id="104452"/>
    <lineage>
        <taxon>Eukaryota</taxon>
        <taxon>Metazoa</taxon>
        <taxon>Ecdysozoa</taxon>
        <taxon>Arthropoda</taxon>
        <taxon>Hexapoda</taxon>
        <taxon>Insecta</taxon>
        <taxon>Pterygota</taxon>
        <taxon>Neoptera</taxon>
        <taxon>Endopterygota</taxon>
        <taxon>Lepidoptera</taxon>
        <taxon>Glossata</taxon>
        <taxon>Ditrysia</taxon>
        <taxon>Geometroidea</taxon>
        <taxon>Geometridae</taxon>
        <taxon>Larentiinae</taxon>
        <taxon>Operophtera</taxon>
    </lineage>
</organism>
<evidence type="ECO:0000313" key="2">
    <source>
        <dbReference type="Proteomes" id="UP000037510"/>
    </source>
</evidence>
<reference evidence="1 2" key="1">
    <citation type="journal article" date="2015" name="Genome Biol. Evol.">
        <title>The genome of winter moth (Operophtera brumata) provides a genomic perspective on sexual dimorphism and phenology.</title>
        <authorList>
            <person name="Derks M.F."/>
            <person name="Smit S."/>
            <person name="Salis L."/>
            <person name="Schijlen E."/>
            <person name="Bossers A."/>
            <person name="Mateman C."/>
            <person name="Pijl A.S."/>
            <person name="de Ridder D."/>
            <person name="Groenen M.A."/>
            <person name="Visser M.E."/>
            <person name="Megens H.J."/>
        </authorList>
    </citation>
    <scope>NUCLEOTIDE SEQUENCE [LARGE SCALE GENOMIC DNA]</scope>
    <source>
        <strain evidence="1">WM2013NL</strain>
        <tissue evidence="1">Head and thorax</tissue>
    </source>
</reference>
<name>A0A0L7LI57_OPEBR</name>
<feature type="non-terminal residue" evidence="1">
    <location>
        <position position="176"/>
    </location>
</feature>
<keyword evidence="2" id="KW-1185">Reference proteome</keyword>
<dbReference type="Proteomes" id="UP000037510">
    <property type="component" value="Unassembled WGS sequence"/>
</dbReference>
<evidence type="ECO:0000313" key="1">
    <source>
        <dbReference type="EMBL" id="KOB75132.1"/>
    </source>
</evidence>
<accession>A0A0L7LI57</accession>
<proteinExistence type="predicted"/>
<feature type="non-terminal residue" evidence="1">
    <location>
        <position position="1"/>
    </location>
</feature>
<comment type="caution">
    <text evidence="1">The sequence shown here is derived from an EMBL/GenBank/DDBJ whole genome shotgun (WGS) entry which is preliminary data.</text>
</comment>
<dbReference type="AlphaFoldDB" id="A0A0L7LI57"/>
<dbReference type="EMBL" id="JTDY01001009">
    <property type="protein sequence ID" value="KOB75132.1"/>
    <property type="molecule type" value="Genomic_DNA"/>
</dbReference>
<gene>
    <name evidence="1" type="ORF">OBRU01_08078</name>
</gene>